<evidence type="ECO:0000256" key="2">
    <source>
        <dbReference type="SAM" id="Phobius"/>
    </source>
</evidence>
<name>A0A8H7SEC9_9FUNG</name>
<gene>
    <name evidence="3" type="ORF">INT45_006447</name>
</gene>
<keyword evidence="4" id="KW-1185">Reference proteome</keyword>
<feature type="compositionally biased region" description="Low complexity" evidence="1">
    <location>
        <begin position="168"/>
        <end position="177"/>
    </location>
</feature>
<dbReference type="Proteomes" id="UP000646827">
    <property type="component" value="Unassembled WGS sequence"/>
</dbReference>
<protein>
    <submittedName>
        <fullName evidence="3">Uncharacterized protein</fullName>
    </submittedName>
</protein>
<accession>A0A8H7SEC9</accession>
<evidence type="ECO:0000256" key="1">
    <source>
        <dbReference type="SAM" id="MobiDB-lite"/>
    </source>
</evidence>
<sequence length="285" mass="31961">MFIISVLGFMSHSRFKKVLINIRESNNSRSITHRIRYFQELNLILAIVLLDSSLSFIILSADGLTGRKYLNAHKFTADFMICNINITTLIVWFIVVLIFHPKPLENGTGPSMQQSPHNFLSAPKPLDGFSGTSVPVALTTQPSQSSSDYLYCTESMITVPVEYTENDNNTNMTYNINRVPQSGQSQNPPNTDGDELLSPSSTRSTATFVSHQLSGCRNSKEINIFSSPPHVSVNLINDQTRQEEMDWNESQITVITSDNKDNSNNRRPNSNDTMWLQQSLQGGDH</sequence>
<feature type="transmembrane region" description="Helical" evidence="2">
    <location>
        <begin position="41"/>
        <end position="59"/>
    </location>
</feature>
<feature type="region of interest" description="Disordered" evidence="1">
    <location>
        <begin position="168"/>
        <end position="205"/>
    </location>
</feature>
<proteinExistence type="predicted"/>
<dbReference type="AlphaFoldDB" id="A0A8H7SEC9"/>
<evidence type="ECO:0000313" key="4">
    <source>
        <dbReference type="Proteomes" id="UP000646827"/>
    </source>
</evidence>
<feature type="transmembrane region" description="Helical" evidence="2">
    <location>
        <begin position="79"/>
        <end position="99"/>
    </location>
</feature>
<keyword evidence="2" id="KW-1133">Transmembrane helix</keyword>
<comment type="caution">
    <text evidence="3">The sequence shown here is derived from an EMBL/GenBank/DDBJ whole genome shotgun (WGS) entry which is preliminary data.</text>
</comment>
<reference evidence="3 4" key="1">
    <citation type="submission" date="2020-12" db="EMBL/GenBank/DDBJ databases">
        <title>Metabolic potential, ecology and presence of endohyphal bacteria is reflected in genomic diversity of Mucoromycotina.</title>
        <authorList>
            <person name="Muszewska A."/>
            <person name="Okrasinska A."/>
            <person name="Steczkiewicz K."/>
            <person name="Drgas O."/>
            <person name="Orlowska M."/>
            <person name="Perlinska-Lenart U."/>
            <person name="Aleksandrzak-Piekarczyk T."/>
            <person name="Szatraj K."/>
            <person name="Zielenkiewicz U."/>
            <person name="Pilsyk S."/>
            <person name="Malc E."/>
            <person name="Mieczkowski P."/>
            <person name="Kruszewska J.S."/>
            <person name="Biernat P."/>
            <person name="Pawlowska J."/>
        </authorList>
    </citation>
    <scope>NUCLEOTIDE SEQUENCE [LARGE SCALE GENOMIC DNA]</scope>
    <source>
        <strain evidence="3 4">CBS 142.35</strain>
    </source>
</reference>
<feature type="compositionally biased region" description="Polar residues" evidence="1">
    <location>
        <begin position="178"/>
        <end position="190"/>
    </location>
</feature>
<keyword evidence="2" id="KW-0472">Membrane</keyword>
<organism evidence="3 4">
    <name type="scientific">Circinella minor</name>
    <dbReference type="NCBI Taxonomy" id="1195481"/>
    <lineage>
        <taxon>Eukaryota</taxon>
        <taxon>Fungi</taxon>
        <taxon>Fungi incertae sedis</taxon>
        <taxon>Mucoromycota</taxon>
        <taxon>Mucoromycotina</taxon>
        <taxon>Mucoromycetes</taxon>
        <taxon>Mucorales</taxon>
        <taxon>Lichtheimiaceae</taxon>
        <taxon>Circinella</taxon>
    </lineage>
</organism>
<evidence type="ECO:0000313" key="3">
    <source>
        <dbReference type="EMBL" id="KAG2227040.1"/>
    </source>
</evidence>
<dbReference type="OrthoDB" id="2384193at2759"/>
<dbReference type="EMBL" id="JAEPRB010000011">
    <property type="protein sequence ID" value="KAG2227040.1"/>
    <property type="molecule type" value="Genomic_DNA"/>
</dbReference>
<keyword evidence="2" id="KW-0812">Transmembrane</keyword>